<keyword evidence="11" id="KW-0464">Manganese</keyword>
<reference evidence="19" key="2">
    <citation type="submission" date="2021-01" db="EMBL/GenBank/DDBJ databases">
        <authorList>
            <person name="Schikora-Tamarit M.A."/>
        </authorList>
    </citation>
    <scope>NUCLEOTIDE SEQUENCE</scope>
    <source>
        <strain evidence="19">CBS2887</strain>
    </source>
</reference>
<dbReference type="FunFam" id="2.70.98.20:FF:000001">
    <property type="entry name" value="Amine oxidase"/>
    <property type="match status" value="1"/>
</dbReference>
<feature type="non-terminal residue" evidence="19">
    <location>
        <position position="706"/>
    </location>
</feature>
<comment type="PTM">
    <text evidence="14 15">Topaquinone (TPQ) is generated by copper-dependent autoxidation of a specific tyrosyl residue.</text>
</comment>
<name>A0A9P8TH41_WICPI</name>
<evidence type="ECO:0000256" key="15">
    <source>
        <dbReference type="RuleBase" id="RU000672"/>
    </source>
</evidence>
<dbReference type="InterPro" id="IPR000269">
    <property type="entry name" value="Cu_amine_oxidase"/>
</dbReference>
<evidence type="ECO:0000256" key="4">
    <source>
        <dbReference type="ARBA" id="ARBA00007983"/>
    </source>
</evidence>
<dbReference type="Gene3D" id="2.70.98.20">
    <property type="entry name" value="Copper amine oxidase, catalytic domain"/>
    <property type="match status" value="1"/>
</dbReference>
<proteinExistence type="inferred from homology"/>
<keyword evidence="10" id="KW-1015">Disulfide bond</keyword>
<dbReference type="PROSITE" id="PS01164">
    <property type="entry name" value="COPPER_AMINE_OXID_1"/>
    <property type="match status" value="1"/>
</dbReference>
<dbReference type="PANTHER" id="PTHR10638:SF86">
    <property type="entry name" value="COPPER AMINE OXIDASE 1-RELATED"/>
    <property type="match status" value="1"/>
</dbReference>
<comment type="catalytic activity">
    <reaction evidence="12">
        <text>a primary methyl amine + O2 + H2O = an aldehyde + H2O2 + NH4(+)</text>
        <dbReference type="Rhea" id="RHEA:16153"/>
        <dbReference type="ChEBI" id="CHEBI:15377"/>
        <dbReference type="ChEBI" id="CHEBI:15379"/>
        <dbReference type="ChEBI" id="CHEBI:16240"/>
        <dbReference type="ChEBI" id="CHEBI:17478"/>
        <dbReference type="ChEBI" id="CHEBI:28938"/>
        <dbReference type="ChEBI" id="CHEBI:228804"/>
        <dbReference type="EC" id="1.4.3.21"/>
    </reaction>
</comment>
<evidence type="ECO:0000256" key="5">
    <source>
        <dbReference type="ARBA" id="ARBA00011738"/>
    </source>
</evidence>
<dbReference type="SUPFAM" id="SSF49998">
    <property type="entry name" value="Amine oxidase catalytic domain"/>
    <property type="match status" value="1"/>
</dbReference>
<keyword evidence="8 15" id="KW-0560">Oxidoreductase</keyword>
<comment type="cofactor">
    <cofactor evidence="2">
        <name>Mn(2+)</name>
        <dbReference type="ChEBI" id="CHEBI:29035"/>
    </cofactor>
</comment>
<comment type="similarity">
    <text evidence="4 15">Belongs to the copper/topaquinone oxidase family.</text>
</comment>
<comment type="subunit">
    <text evidence="5">Homodimer.</text>
</comment>
<feature type="domain" description="Copper amine oxidase catalytic" evidence="16">
    <location>
        <begin position="251"/>
        <end position="664"/>
    </location>
</feature>
<dbReference type="InterPro" id="IPR015798">
    <property type="entry name" value="Cu_amine_oxidase_C"/>
</dbReference>
<evidence type="ECO:0000256" key="13">
    <source>
        <dbReference type="PIRSR" id="PIRSR600269-50"/>
    </source>
</evidence>
<dbReference type="Gene3D" id="3.10.450.40">
    <property type="match status" value="2"/>
</dbReference>
<dbReference type="InterPro" id="IPR015800">
    <property type="entry name" value="Cu_amine_oxidase_N2"/>
</dbReference>
<feature type="active site" description="Proton acceptor" evidence="13">
    <location>
        <position position="328"/>
    </location>
</feature>
<feature type="domain" description="Copper amine oxidase N3-terminal" evidence="18">
    <location>
        <begin position="124"/>
        <end position="225"/>
    </location>
</feature>
<evidence type="ECO:0000256" key="10">
    <source>
        <dbReference type="ARBA" id="ARBA00023157"/>
    </source>
</evidence>
<evidence type="ECO:0000256" key="9">
    <source>
        <dbReference type="ARBA" id="ARBA00023008"/>
    </source>
</evidence>
<evidence type="ECO:0000256" key="12">
    <source>
        <dbReference type="ARBA" id="ARBA00048032"/>
    </source>
</evidence>
<evidence type="ECO:0000256" key="6">
    <source>
        <dbReference type="ARBA" id="ARBA00022723"/>
    </source>
</evidence>
<dbReference type="InterPro" id="IPR049947">
    <property type="entry name" value="Cu_Am_Ox_Cu-bd"/>
</dbReference>
<gene>
    <name evidence="19" type="ORF">WICPIJ_008827</name>
</gene>
<feature type="non-terminal residue" evidence="19">
    <location>
        <position position="1"/>
    </location>
</feature>
<dbReference type="AlphaFoldDB" id="A0A9P8TH41"/>
<dbReference type="GO" id="GO:0009308">
    <property type="term" value="P:amine metabolic process"/>
    <property type="evidence" value="ECO:0007669"/>
    <property type="project" value="UniProtKB-UniRule"/>
</dbReference>
<reference evidence="19" key="1">
    <citation type="journal article" date="2021" name="Open Biol.">
        <title>Shared evolutionary footprints suggest mitochondrial oxidative damage underlies multiple complex I losses in fungi.</title>
        <authorList>
            <person name="Schikora-Tamarit M.A."/>
            <person name="Marcet-Houben M."/>
            <person name="Nosek J."/>
            <person name="Gabaldon T."/>
        </authorList>
    </citation>
    <scope>NUCLEOTIDE SEQUENCE</scope>
    <source>
        <strain evidence="19">CBS2887</strain>
    </source>
</reference>
<dbReference type="EMBL" id="JAEUBG010005075">
    <property type="protein sequence ID" value="KAH3678574.1"/>
    <property type="molecule type" value="Genomic_DNA"/>
</dbReference>
<evidence type="ECO:0000256" key="11">
    <source>
        <dbReference type="ARBA" id="ARBA00023211"/>
    </source>
</evidence>
<dbReference type="OrthoDB" id="5379943at2759"/>
<dbReference type="Pfam" id="PF02728">
    <property type="entry name" value="Cu_amine_oxidN3"/>
    <property type="match status" value="1"/>
</dbReference>
<evidence type="ECO:0000259" key="16">
    <source>
        <dbReference type="Pfam" id="PF01179"/>
    </source>
</evidence>
<protein>
    <recommendedName>
        <fullName evidence="15">Amine oxidase</fullName>
        <ecNumber evidence="15">1.4.3.-</ecNumber>
    </recommendedName>
</protein>
<dbReference type="GO" id="GO:0008131">
    <property type="term" value="F:primary methylamine oxidase activity"/>
    <property type="evidence" value="ECO:0007669"/>
    <property type="project" value="UniProtKB-EC"/>
</dbReference>
<evidence type="ECO:0000256" key="8">
    <source>
        <dbReference type="ARBA" id="ARBA00023002"/>
    </source>
</evidence>
<keyword evidence="6 15" id="KW-0479">Metal-binding</keyword>
<comment type="cofactor">
    <cofactor evidence="15">
        <name>Cu cation</name>
        <dbReference type="ChEBI" id="CHEBI:23378"/>
    </cofactor>
    <text evidence="15">Contains 1 topaquinone per subunit.</text>
</comment>
<comment type="cofactor">
    <cofactor evidence="1">
        <name>Cu cation</name>
        <dbReference type="ChEBI" id="CHEBI:23378"/>
    </cofactor>
</comment>
<keyword evidence="9 15" id="KW-0186">Copper</keyword>
<dbReference type="InterPro" id="IPR049948">
    <property type="entry name" value="Cu_Am_ox_TPQ-bd"/>
</dbReference>
<organism evidence="19 20">
    <name type="scientific">Wickerhamomyces pijperi</name>
    <name type="common">Yeast</name>
    <name type="synonym">Pichia pijperi</name>
    <dbReference type="NCBI Taxonomy" id="599730"/>
    <lineage>
        <taxon>Eukaryota</taxon>
        <taxon>Fungi</taxon>
        <taxon>Dikarya</taxon>
        <taxon>Ascomycota</taxon>
        <taxon>Saccharomycotina</taxon>
        <taxon>Saccharomycetes</taxon>
        <taxon>Phaffomycetales</taxon>
        <taxon>Wickerhamomycetaceae</taxon>
        <taxon>Wickerhamomyces</taxon>
    </lineage>
</organism>
<feature type="modified residue" description="2',4',5'-topaquinone" evidence="14">
    <location>
        <position position="414"/>
    </location>
</feature>
<dbReference type="GO" id="GO:0005507">
    <property type="term" value="F:copper ion binding"/>
    <property type="evidence" value="ECO:0007669"/>
    <property type="project" value="InterPro"/>
</dbReference>
<dbReference type="PANTHER" id="PTHR10638">
    <property type="entry name" value="COPPER AMINE OXIDASE"/>
    <property type="match status" value="1"/>
</dbReference>
<dbReference type="Pfam" id="PF01179">
    <property type="entry name" value="Cu_amine_oxid"/>
    <property type="match status" value="1"/>
</dbReference>
<keyword evidence="7 13" id="KW-0801">TPQ</keyword>
<evidence type="ECO:0000313" key="19">
    <source>
        <dbReference type="EMBL" id="KAH3678574.1"/>
    </source>
</evidence>
<evidence type="ECO:0000259" key="17">
    <source>
        <dbReference type="Pfam" id="PF02727"/>
    </source>
</evidence>
<keyword evidence="20" id="KW-1185">Reference proteome</keyword>
<dbReference type="PROSITE" id="PS01165">
    <property type="entry name" value="COPPER_AMINE_OXID_2"/>
    <property type="match status" value="1"/>
</dbReference>
<feature type="domain" description="Copper amine oxidase N2-terminal" evidence="17">
    <location>
        <begin position="31"/>
        <end position="113"/>
    </location>
</feature>
<evidence type="ECO:0000313" key="20">
    <source>
        <dbReference type="Proteomes" id="UP000774326"/>
    </source>
</evidence>
<evidence type="ECO:0000256" key="3">
    <source>
        <dbReference type="ARBA" id="ARBA00001947"/>
    </source>
</evidence>
<dbReference type="GO" id="GO:0048038">
    <property type="term" value="F:quinone binding"/>
    <property type="evidence" value="ECO:0007669"/>
    <property type="project" value="InterPro"/>
</dbReference>
<dbReference type="InterPro" id="IPR036460">
    <property type="entry name" value="Cu_amine_oxidase_C_sf"/>
</dbReference>
<comment type="caution">
    <text evidence="19">The sequence shown here is derived from an EMBL/GenBank/DDBJ whole genome shotgun (WGS) entry which is preliminary data.</text>
</comment>
<evidence type="ECO:0000256" key="2">
    <source>
        <dbReference type="ARBA" id="ARBA00001936"/>
    </source>
</evidence>
<accession>A0A9P8TH41</accession>
<dbReference type="SUPFAM" id="SSF54416">
    <property type="entry name" value="Amine oxidase N-terminal region"/>
    <property type="match status" value="2"/>
</dbReference>
<dbReference type="InterPro" id="IPR016182">
    <property type="entry name" value="Cu_amine_oxidase_N-reg"/>
</dbReference>
<evidence type="ECO:0000256" key="14">
    <source>
        <dbReference type="PIRSR" id="PIRSR600269-51"/>
    </source>
</evidence>
<evidence type="ECO:0000256" key="1">
    <source>
        <dbReference type="ARBA" id="ARBA00001935"/>
    </source>
</evidence>
<evidence type="ECO:0000259" key="18">
    <source>
        <dbReference type="Pfam" id="PF02728"/>
    </source>
</evidence>
<evidence type="ECO:0000256" key="7">
    <source>
        <dbReference type="ARBA" id="ARBA00022772"/>
    </source>
</evidence>
<dbReference type="Proteomes" id="UP000774326">
    <property type="component" value="Unassembled WGS sequence"/>
</dbReference>
<feature type="active site" description="Schiff-base intermediate with substrate; via topaquinone" evidence="13">
    <location>
        <position position="414"/>
    </location>
</feature>
<dbReference type="FunFam" id="3.10.450.40:FF:000014">
    <property type="entry name" value="Peroxisomal primary amine oxidase"/>
    <property type="match status" value="1"/>
</dbReference>
<comment type="cofactor">
    <cofactor evidence="3">
        <name>Zn(2+)</name>
        <dbReference type="ChEBI" id="CHEBI:29105"/>
    </cofactor>
</comment>
<sequence>SLNYSKATMERLQQIASQATASVQSPPKPSHPLDPLSPVEIKAVVSIVQAHYGAAASEISFNTVTLREPTKKSYYSWKEQNGPLPPRLAFFVILQKNKAGVQEGIVDIGNGFVTGLKHVQGVQPILTVEDLQATESVIRKDPGVIEQCVLSGIPADEMHKVYCDPWTIGYDERWGSSRRLQQAMMYYRKTEDDSQYSHPLDFVPIVDTETKEVIFIDIPKIRRPLSKQEHTNFYPSDSVKKYGYRTDVKPINVTQPEGVSFKLDGNVMEWSNFKFHVGFNYREGIVLSDITYNDHGNVRPIFHRMSLAEMVVPYGDPSFKHFRKHALDIGEYGAGLMTNPLALGCDCKGVIHYLDGHFVDRSGEPLTVKNAVCIHEEDDGILYKHSDFRDDFGTTIVTRATRLIISQIFTAANYEYCIYWNFLQDGSIRLDIKLTGILNTYVAAPGEKTGPWGTTVYPQVNAHNHQHLFSLRIDPRVDGDNNSVVQSDVMSSPHPLGSLENPYGNAWFGQGTVYKTVADSLTDANAATARSWDIINPSSINPYSGKPASYKIVSSQTPLMMAKENSIPSKRAPWARHAMNVVKYDEDRLYPSGVHVPQSSGEGAHGIKAWIGDGSDNIENTDLIVFHTFGISHVPAPEDFPLMPAEPITLLIRPRNFFTQNPALDIPPSYAATTSEVRLNGNKEVVSKLDTTSRLAFNEASGACCK</sequence>
<dbReference type="EC" id="1.4.3.-" evidence="15"/>
<dbReference type="InterPro" id="IPR015802">
    <property type="entry name" value="Cu_amine_oxidase_N3"/>
</dbReference>
<dbReference type="Pfam" id="PF02727">
    <property type="entry name" value="Cu_amine_oxidN2"/>
    <property type="match status" value="1"/>
</dbReference>